<keyword evidence="3" id="KW-1185">Reference proteome</keyword>
<organism evidence="2 3">
    <name type="scientific">Nitzschia inconspicua</name>
    <dbReference type="NCBI Taxonomy" id="303405"/>
    <lineage>
        <taxon>Eukaryota</taxon>
        <taxon>Sar</taxon>
        <taxon>Stramenopiles</taxon>
        <taxon>Ochrophyta</taxon>
        <taxon>Bacillariophyta</taxon>
        <taxon>Bacillariophyceae</taxon>
        <taxon>Bacillariophycidae</taxon>
        <taxon>Bacillariales</taxon>
        <taxon>Bacillariaceae</taxon>
        <taxon>Nitzschia</taxon>
    </lineage>
</organism>
<reference evidence="2" key="2">
    <citation type="submission" date="2021-04" db="EMBL/GenBank/DDBJ databases">
        <authorList>
            <person name="Podell S."/>
        </authorList>
    </citation>
    <scope>NUCLEOTIDE SEQUENCE</scope>
    <source>
        <strain evidence="2">Hildebrandi</strain>
    </source>
</reference>
<dbReference type="Proteomes" id="UP000693970">
    <property type="component" value="Unassembled WGS sequence"/>
</dbReference>
<evidence type="ECO:0000313" key="3">
    <source>
        <dbReference type="Proteomes" id="UP000693970"/>
    </source>
</evidence>
<comment type="caution">
    <text evidence="2">The sequence shown here is derived from an EMBL/GenBank/DDBJ whole genome shotgun (WGS) entry which is preliminary data.</text>
</comment>
<sequence>MLKVIKRKAREQDAVNPRIDMSLVLSEQKMSWNDRLVPPPTGLPSGNELPASVTVASSGAVSSEDSLKDIIVEGTDHNHDAIRSLSQPKTPSPFYGVNAMDSPTLFPAMDAIFAPAMTSLAFSTRHGSFDAEQDCDYNPRPTKQPKMTDALDGPQFSPMVTLLSQEQDEECLKSPLHTFVRKQIEVFTATETELSQPAPGRKRPIQLSQVGIRCIHCKHLPVRERVKRAGSYPNCVQRIYHSVSDFQFDHLPNCNMLPPDVRAEFQALKDEAKNSKRAEKKRAGRPKGSVSTSTAKYYEESARAMGMVDGRNGIFMQRDFHDYTSVGEFPAPLPDLKMEGQKTDDSKKGAVLPVAAAGITLPALKSGAKAEVATKCSAVDGSRDRTSVFPMPLSAPKDSEYLNALHVFCRKNIELFTADEEDIASPAPGRKTRPKLGQIGIRCIHCAKLASKDRVKRSVCYPPTIGAIYHATSNMKFDHFKICPALPPQARDEFEALKTSCVRRGSSSNNSVSSNSMKLTTSSTSEYYRKSALEKGLIDSDSGIRYKTDSNISGNNHSTEAPRTSTIGKGGKAMCVFTGLSTLALAACHAK</sequence>
<evidence type="ECO:0000256" key="1">
    <source>
        <dbReference type="SAM" id="MobiDB-lite"/>
    </source>
</evidence>
<dbReference type="EMBL" id="JAGRRH010000006">
    <property type="protein sequence ID" value="KAG7368611.1"/>
    <property type="molecule type" value="Genomic_DNA"/>
</dbReference>
<dbReference type="AlphaFoldDB" id="A0A9K3LXW5"/>
<accession>A0A9K3LXW5</accession>
<gene>
    <name evidence="2" type="ORF">IV203_031354</name>
</gene>
<name>A0A9K3LXW5_9STRA</name>
<dbReference type="OrthoDB" id="46899at2759"/>
<protein>
    <submittedName>
        <fullName evidence="2">Uncharacterized protein</fullName>
    </submittedName>
</protein>
<evidence type="ECO:0000313" key="2">
    <source>
        <dbReference type="EMBL" id="KAG7368611.1"/>
    </source>
</evidence>
<reference evidence="2" key="1">
    <citation type="journal article" date="2021" name="Sci. Rep.">
        <title>Diploid genomic architecture of Nitzschia inconspicua, an elite biomass production diatom.</title>
        <authorList>
            <person name="Oliver A."/>
            <person name="Podell S."/>
            <person name="Pinowska A."/>
            <person name="Traller J.C."/>
            <person name="Smith S.R."/>
            <person name="McClure R."/>
            <person name="Beliaev A."/>
            <person name="Bohutskyi P."/>
            <person name="Hill E.A."/>
            <person name="Rabines A."/>
            <person name="Zheng H."/>
            <person name="Allen L.Z."/>
            <person name="Kuo A."/>
            <person name="Grigoriev I.V."/>
            <person name="Allen A.E."/>
            <person name="Hazlebeck D."/>
            <person name="Allen E.E."/>
        </authorList>
    </citation>
    <scope>NUCLEOTIDE SEQUENCE</scope>
    <source>
        <strain evidence="2">Hildebrandi</strain>
    </source>
</reference>
<proteinExistence type="predicted"/>
<feature type="region of interest" description="Disordered" evidence="1">
    <location>
        <begin position="272"/>
        <end position="293"/>
    </location>
</feature>